<proteinExistence type="predicted"/>
<sequence>MKKIAMFALIFATCMSQAAPAFSQADKVPSKTAGSAGPLGKWVTESGNLEVDIAPCGAALCGSVSRVISNRSMSPGGEAPKADALPLAGLKSLSDFSPTAKANGTEKSTIAIKQRPMIA</sequence>
<name>A0A127QBX1_9BURK</name>
<reference evidence="2 3" key="1">
    <citation type="submission" date="2015-11" db="EMBL/GenBank/DDBJ databases">
        <title>Exploring the genomic traits of fungus-feeding bacterial genus Collimonas.</title>
        <authorList>
            <person name="Song C."/>
            <person name="Schmidt R."/>
            <person name="de Jager V."/>
            <person name="Krzyzanowska D."/>
            <person name="Jongedijk E."/>
            <person name="Cankar K."/>
            <person name="Beekwilder J."/>
            <person name="van Veen A."/>
            <person name="de Boer W."/>
            <person name="van Veen J.A."/>
            <person name="Garbeva P."/>
        </authorList>
    </citation>
    <scope>NUCLEOTIDE SEQUENCE [LARGE SCALE GENOMIC DNA]</scope>
    <source>
        <strain evidence="2 3">Ter91</strain>
    </source>
</reference>
<evidence type="ECO:0000313" key="2">
    <source>
        <dbReference type="EMBL" id="AMP07569.1"/>
    </source>
</evidence>
<feature type="chain" id="PRO_5007277754" evidence="1">
    <location>
        <begin position="19"/>
        <end position="119"/>
    </location>
</feature>
<dbReference type="Proteomes" id="UP000074561">
    <property type="component" value="Chromosome"/>
</dbReference>
<gene>
    <name evidence="2" type="ORF">CPter91_5283</name>
</gene>
<dbReference type="STRING" id="279113.CPter91_5283"/>
<dbReference type="RefSeq" id="WP_061945246.1">
    <property type="nucleotide sequence ID" value="NZ_CP013234.1"/>
</dbReference>
<feature type="signal peptide" evidence="1">
    <location>
        <begin position="1"/>
        <end position="18"/>
    </location>
</feature>
<dbReference type="PATRIC" id="fig|279113.9.peg.5238"/>
<evidence type="ECO:0000256" key="1">
    <source>
        <dbReference type="SAM" id="SignalP"/>
    </source>
</evidence>
<accession>A0A127QBX1</accession>
<dbReference type="EMBL" id="CP013234">
    <property type="protein sequence ID" value="AMP07569.1"/>
    <property type="molecule type" value="Genomic_DNA"/>
</dbReference>
<keyword evidence="1" id="KW-0732">Signal</keyword>
<evidence type="ECO:0000313" key="3">
    <source>
        <dbReference type="Proteomes" id="UP000074561"/>
    </source>
</evidence>
<protein>
    <submittedName>
        <fullName evidence="2">Uncharacterized protein</fullName>
    </submittedName>
</protein>
<dbReference type="AlphaFoldDB" id="A0A127QBX1"/>
<organism evidence="2 3">
    <name type="scientific">Collimonas pratensis</name>
    <dbReference type="NCBI Taxonomy" id="279113"/>
    <lineage>
        <taxon>Bacteria</taxon>
        <taxon>Pseudomonadati</taxon>
        <taxon>Pseudomonadota</taxon>
        <taxon>Betaproteobacteria</taxon>
        <taxon>Burkholderiales</taxon>
        <taxon>Oxalobacteraceae</taxon>
        <taxon>Collimonas</taxon>
    </lineage>
</organism>
<dbReference type="KEGG" id="cpra:CPter91_5283"/>